<organism evidence="1 2">
    <name type="scientific">Trifolium medium</name>
    <dbReference type="NCBI Taxonomy" id="97028"/>
    <lineage>
        <taxon>Eukaryota</taxon>
        <taxon>Viridiplantae</taxon>
        <taxon>Streptophyta</taxon>
        <taxon>Embryophyta</taxon>
        <taxon>Tracheophyta</taxon>
        <taxon>Spermatophyta</taxon>
        <taxon>Magnoliopsida</taxon>
        <taxon>eudicotyledons</taxon>
        <taxon>Gunneridae</taxon>
        <taxon>Pentapetalae</taxon>
        <taxon>rosids</taxon>
        <taxon>fabids</taxon>
        <taxon>Fabales</taxon>
        <taxon>Fabaceae</taxon>
        <taxon>Papilionoideae</taxon>
        <taxon>50 kb inversion clade</taxon>
        <taxon>NPAAA clade</taxon>
        <taxon>Hologalegina</taxon>
        <taxon>IRL clade</taxon>
        <taxon>Trifolieae</taxon>
        <taxon>Trifolium</taxon>
    </lineage>
</organism>
<comment type="caution">
    <text evidence="1">The sequence shown here is derived from an EMBL/GenBank/DDBJ whole genome shotgun (WGS) entry which is preliminary data.</text>
</comment>
<evidence type="ECO:0000313" key="1">
    <source>
        <dbReference type="EMBL" id="MCI58879.1"/>
    </source>
</evidence>
<keyword evidence="2" id="KW-1185">Reference proteome</keyword>
<feature type="non-terminal residue" evidence="1">
    <location>
        <position position="58"/>
    </location>
</feature>
<dbReference type="AlphaFoldDB" id="A0A392TCN6"/>
<proteinExistence type="predicted"/>
<dbReference type="Proteomes" id="UP000265520">
    <property type="component" value="Unassembled WGS sequence"/>
</dbReference>
<sequence>MEGFPAPQYDENVLSEMLCRMDLCTQGGIDMEDNYNTSSALWQQTMAYREQRPAYFFP</sequence>
<evidence type="ECO:0000313" key="2">
    <source>
        <dbReference type="Proteomes" id="UP000265520"/>
    </source>
</evidence>
<protein>
    <submittedName>
        <fullName evidence="1">Uncharacterized protein</fullName>
    </submittedName>
</protein>
<reference evidence="1 2" key="1">
    <citation type="journal article" date="2018" name="Front. Plant Sci.">
        <title>Red Clover (Trifolium pratense) and Zigzag Clover (T. medium) - A Picture of Genomic Similarities and Differences.</title>
        <authorList>
            <person name="Dluhosova J."/>
            <person name="Istvanek J."/>
            <person name="Nedelnik J."/>
            <person name="Repkova J."/>
        </authorList>
    </citation>
    <scope>NUCLEOTIDE SEQUENCE [LARGE SCALE GENOMIC DNA]</scope>
    <source>
        <strain evidence="2">cv. 10/8</strain>
        <tissue evidence="1">Leaf</tissue>
    </source>
</reference>
<dbReference type="EMBL" id="LXQA010553287">
    <property type="protein sequence ID" value="MCI58879.1"/>
    <property type="molecule type" value="Genomic_DNA"/>
</dbReference>
<name>A0A392TCN6_9FABA</name>
<accession>A0A392TCN6</accession>